<keyword evidence="2" id="KW-1185">Reference proteome</keyword>
<proteinExistence type="predicted"/>
<dbReference type="EMBL" id="UGGT01000001">
    <property type="protein sequence ID" value="STO20414.1"/>
    <property type="molecule type" value="Genomic_DNA"/>
</dbReference>
<protein>
    <submittedName>
        <fullName evidence="1">Uncharacterized protein</fullName>
    </submittedName>
</protein>
<evidence type="ECO:0000313" key="1">
    <source>
        <dbReference type="EMBL" id="STO20414.1"/>
    </source>
</evidence>
<dbReference type="GeneID" id="93292895"/>
<sequence length="173" mass="19724">MPLKRKLPKLVINQNPSEYTYPFTSKERERLKTDGSIFLSRSRFRPETNQHMPSGTRVPLPPKCTFFFGQSGVKNRFNNGPYAGRKIRDAALEAYVTGYYHPLKFHYVERKVGNSDTVKIAENNRTLTFFCMLGISPVDPICKTGVSSHEKAVIKHSKGMKKCYSDSILVRGM</sequence>
<accession>A0A377G6L9</accession>
<dbReference type="Proteomes" id="UP000254554">
    <property type="component" value="Unassembled WGS sequence"/>
</dbReference>
<dbReference type="OrthoDB" id="5657070at2"/>
<gene>
    <name evidence="1" type="ORF">NCTC11370_00468</name>
</gene>
<dbReference type="AlphaFoldDB" id="A0A377G6L9"/>
<dbReference type="RefSeq" id="WP_010652623.1">
    <property type="nucleotide sequence ID" value="NZ_UGGT01000001.1"/>
</dbReference>
<reference evidence="1 2" key="1">
    <citation type="submission" date="2018-06" db="EMBL/GenBank/DDBJ databases">
        <authorList>
            <consortium name="Pathogen Informatics"/>
            <person name="Doyle S."/>
        </authorList>
    </citation>
    <scope>NUCLEOTIDE SEQUENCE [LARGE SCALE GENOMIC DNA]</scope>
    <source>
        <strain evidence="1 2">NCTC11370</strain>
    </source>
</reference>
<evidence type="ECO:0000313" key="2">
    <source>
        <dbReference type="Proteomes" id="UP000254554"/>
    </source>
</evidence>
<name>A0A377G6L9_9GAMM</name>
<organism evidence="1 2">
    <name type="scientific">Fluoribacter dumoffii</name>
    <dbReference type="NCBI Taxonomy" id="463"/>
    <lineage>
        <taxon>Bacteria</taxon>
        <taxon>Pseudomonadati</taxon>
        <taxon>Pseudomonadota</taxon>
        <taxon>Gammaproteobacteria</taxon>
        <taxon>Legionellales</taxon>
        <taxon>Legionellaceae</taxon>
        <taxon>Fluoribacter</taxon>
    </lineage>
</organism>